<name>A0A2U0SHX6_9SPHN</name>
<comment type="caution">
    <text evidence="1">The sequence shown here is derived from an EMBL/GenBank/DDBJ whole genome shotgun (WGS) entry which is preliminary data.</text>
</comment>
<sequence>MELLLLLTALFASLTGVSGERGLRPIQGVAVVRVAEAAQAAVAPSRQFVANAAALPAPARIAEIPVFHRAAAPLPPLRLAFEQRRE</sequence>
<evidence type="ECO:0000313" key="2">
    <source>
        <dbReference type="Proteomes" id="UP000245890"/>
    </source>
</evidence>
<gene>
    <name evidence="1" type="ORF">DD559_17695</name>
</gene>
<protein>
    <submittedName>
        <fullName evidence="1">Uncharacterized protein</fullName>
    </submittedName>
</protein>
<keyword evidence="2" id="KW-1185">Reference proteome</keyword>
<dbReference type="EMBL" id="QENQ01000001">
    <property type="protein sequence ID" value="PVX30934.1"/>
    <property type="molecule type" value="Genomic_DNA"/>
</dbReference>
<evidence type="ECO:0000313" key="1">
    <source>
        <dbReference type="EMBL" id="PVX30934.1"/>
    </source>
</evidence>
<reference evidence="1 2" key="1">
    <citation type="submission" date="2018-05" db="EMBL/GenBank/DDBJ databases">
        <title>Description of Sphingomonas pokkalii sp nov, isolated from the rhizosphere of saline tolerant pokkali rice and its draft genome analysis.</title>
        <authorList>
            <person name="Menon R."/>
            <person name="Kumari S."/>
            <person name="Rameshkumar N."/>
        </authorList>
    </citation>
    <scope>NUCLEOTIDE SEQUENCE [LARGE SCALE GENOMIC DNA]</scope>
    <source>
        <strain evidence="1 2">L3B27</strain>
    </source>
</reference>
<organism evidence="1 2">
    <name type="scientific">Sphingomonas pokkalii</name>
    <dbReference type="NCBI Taxonomy" id="2175090"/>
    <lineage>
        <taxon>Bacteria</taxon>
        <taxon>Pseudomonadati</taxon>
        <taxon>Pseudomonadota</taxon>
        <taxon>Alphaproteobacteria</taxon>
        <taxon>Sphingomonadales</taxon>
        <taxon>Sphingomonadaceae</taxon>
        <taxon>Sphingomonas</taxon>
    </lineage>
</organism>
<dbReference type="Proteomes" id="UP000245890">
    <property type="component" value="Unassembled WGS sequence"/>
</dbReference>
<accession>A0A2U0SHX6</accession>
<dbReference type="RefSeq" id="WP_116470328.1">
    <property type="nucleotide sequence ID" value="NZ_QENQ01000001.1"/>
</dbReference>
<proteinExistence type="predicted"/>
<dbReference type="AlphaFoldDB" id="A0A2U0SHX6"/>